<dbReference type="GO" id="GO:0016020">
    <property type="term" value="C:membrane"/>
    <property type="evidence" value="ECO:0007669"/>
    <property type="project" value="UniProtKB-SubCell"/>
</dbReference>
<comment type="similarity">
    <text evidence="2 12">Belongs to the cytochrome P450 family.</text>
</comment>
<dbReference type="Gramene" id="KVH97431">
    <property type="protein sequence ID" value="KVH97431"/>
    <property type="gene ID" value="Ccrd_000459"/>
</dbReference>
<evidence type="ECO:0000256" key="8">
    <source>
        <dbReference type="ARBA" id="ARBA00023004"/>
    </source>
</evidence>
<keyword evidence="3 11" id="KW-0349">Heme</keyword>
<gene>
    <name evidence="14" type="ORF">Ccrd_000459</name>
</gene>
<dbReference type="SUPFAM" id="SSF48264">
    <property type="entry name" value="Cytochrome P450"/>
    <property type="match status" value="1"/>
</dbReference>
<comment type="subcellular location">
    <subcellularLocation>
        <location evidence="1">Membrane</location>
    </subcellularLocation>
</comment>
<dbReference type="Proteomes" id="UP000243975">
    <property type="component" value="Unassembled WGS sequence"/>
</dbReference>
<dbReference type="OMA" id="QCAFIMD"/>
<dbReference type="GO" id="GO:0016705">
    <property type="term" value="F:oxidoreductase activity, acting on paired donors, with incorporation or reduction of molecular oxygen"/>
    <property type="evidence" value="ECO:0007669"/>
    <property type="project" value="InterPro"/>
</dbReference>
<reference evidence="14 15" key="1">
    <citation type="journal article" date="2016" name="Sci. Rep.">
        <title>The genome sequence of the outbreeding globe artichoke constructed de novo incorporating a phase-aware low-pass sequencing strategy of F1 progeny.</title>
        <authorList>
            <person name="Scaglione D."/>
            <person name="Reyes-Chin-Wo S."/>
            <person name="Acquadro A."/>
            <person name="Froenicke L."/>
            <person name="Portis E."/>
            <person name="Beitel C."/>
            <person name="Tirone M."/>
            <person name="Mauro R."/>
            <person name="Lo Monaco A."/>
            <person name="Mauromicale G."/>
            <person name="Faccioli P."/>
            <person name="Cattivelli L."/>
            <person name="Rieseberg L."/>
            <person name="Michelmore R."/>
            <person name="Lanteri S."/>
        </authorList>
    </citation>
    <scope>NUCLEOTIDE SEQUENCE [LARGE SCALE GENOMIC DNA]</scope>
    <source>
        <strain evidence="14">2C</strain>
    </source>
</reference>
<keyword evidence="4 13" id="KW-0812">Transmembrane</keyword>
<keyword evidence="15" id="KW-1185">Reference proteome</keyword>
<dbReference type="InterPro" id="IPR001128">
    <property type="entry name" value="Cyt_P450"/>
</dbReference>
<evidence type="ECO:0000256" key="2">
    <source>
        <dbReference type="ARBA" id="ARBA00010617"/>
    </source>
</evidence>
<evidence type="ECO:0000256" key="12">
    <source>
        <dbReference type="RuleBase" id="RU000461"/>
    </source>
</evidence>
<keyword evidence="8 11" id="KW-0408">Iron</keyword>
<comment type="cofactor">
    <cofactor evidence="11">
        <name>heme</name>
        <dbReference type="ChEBI" id="CHEBI:30413"/>
    </cofactor>
</comment>
<evidence type="ECO:0000313" key="14">
    <source>
        <dbReference type="EMBL" id="KVH97431.1"/>
    </source>
</evidence>
<sequence length="562" mass="64754">RSVAVINTSLLTAAPQSKQNVLRRWRLQTSRIPTRPPLRFPFPSSIHSRRGRLDRRMIHKWIVSSCGVTMVVVMAWTLLKWVWVQPRWLQRHLRLQGINGTSYKFFFGDTKEMKEMTKEANKNLINIHDDIIPRLLPFVFRTSKTYGNIFFAWYGPKPMVHVLDPALAKDILSRINDFQKLRKSNPYIKILSQGLIDYDGDKWFKHRKIINPAFHTRKLKYMVPAIHVSCSEMLGKWQKKLAACERSCELDVFPYLQTLASDIISRTAFGSNYEEGRRIFDLQKELILLLMPIIQSVYIPGSRFLPTKKNKRVKEIDSHVKASIRGIISKRLMAMEDGEGSHDDLLGILLESNQQEIDQQMSIEDVIEECKLFYFAGQETTSTLLVWSIILLSQHPSWQSQARDEVFLVFGRKKPDIHGLNRLKIEVLRLYPAVPALYRLTHEKTKLGDMSLPSGTAIMVPVVVLHRDSEIWGSDANEFKPERFVDGISKAAKVPSSYFPFGWGPRICIGQHFAMMETKIALTMILQHFSFELSPSYAHAPRSVITLQPQHGAHLIINHVDC</sequence>
<keyword evidence="10 13" id="KW-0472">Membrane</keyword>
<dbReference type="InterPro" id="IPR017972">
    <property type="entry name" value="Cyt_P450_CS"/>
</dbReference>
<comment type="caution">
    <text evidence="14">The sequence shown here is derived from an EMBL/GenBank/DDBJ whole genome shotgun (WGS) entry which is preliminary data.</text>
</comment>
<evidence type="ECO:0000313" key="15">
    <source>
        <dbReference type="Proteomes" id="UP000243975"/>
    </source>
</evidence>
<evidence type="ECO:0000256" key="9">
    <source>
        <dbReference type="ARBA" id="ARBA00023033"/>
    </source>
</evidence>
<dbReference type="PANTHER" id="PTHR24282:SF255">
    <property type="entry name" value="CYTOCHROME P450 72A11-RELATED"/>
    <property type="match status" value="1"/>
</dbReference>
<keyword evidence="9 12" id="KW-0503">Monooxygenase</keyword>
<evidence type="ECO:0000256" key="10">
    <source>
        <dbReference type="ARBA" id="ARBA00023136"/>
    </source>
</evidence>
<evidence type="ECO:0000256" key="7">
    <source>
        <dbReference type="ARBA" id="ARBA00023002"/>
    </source>
</evidence>
<dbReference type="AlphaFoldDB" id="A0A103XV39"/>
<dbReference type="PANTHER" id="PTHR24282">
    <property type="entry name" value="CYTOCHROME P450 FAMILY MEMBER"/>
    <property type="match status" value="1"/>
</dbReference>
<dbReference type="PROSITE" id="PS00086">
    <property type="entry name" value="CYTOCHROME_P450"/>
    <property type="match status" value="1"/>
</dbReference>
<dbReference type="PRINTS" id="PR00385">
    <property type="entry name" value="P450"/>
</dbReference>
<evidence type="ECO:0000256" key="4">
    <source>
        <dbReference type="ARBA" id="ARBA00022692"/>
    </source>
</evidence>
<keyword evidence="5 11" id="KW-0479">Metal-binding</keyword>
<dbReference type="STRING" id="59895.A0A103XV39"/>
<protein>
    <submittedName>
        <fullName evidence="14">Cytochrome P450</fullName>
    </submittedName>
</protein>
<evidence type="ECO:0000256" key="5">
    <source>
        <dbReference type="ARBA" id="ARBA00022723"/>
    </source>
</evidence>
<dbReference type="Gene3D" id="1.10.630.10">
    <property type="entry name" value="Cytochrome P450"/>
    <property type="match status" value="1"/>
</dbReference>
<feature type="non-terminal residue" evidence="14">
    <location>
        <position position="1"/>
    </location>
</feature>
<dbReference type="GO" id="GO:0020037">
    <property type="term" value="F:heme binding"/>
    <property type="evidence" value="ECO:0007669"/>
    <property type="project" value="InterPro"/>
</dbReference>
<dbReference type="InterPro" id="IPR002401">
    <property type="entry name" value="Cyt_P450_E_grp-I"/>
</dbReference>
<evidence type="ECO:0000256" key="6">
    <source>
        <dbReference type="ARBA" id="ARBA00022989"/>
    </source>
</evidence>
<evidence type="ECO:0000256" key="1">
    <source>
        <dbReference type="ARBA" id="ARBA00004370"/>
    </source>
</evidence>
<dbReference type="GO" id="GO:0004497">
    <property type="term" value="F:monooxygenase activity"/>
    <property type="evidence" value="ECO:0007669"/>
    <property type="project" value="UniProtKB-KW"/>
</dbReference>
<keyword evidence="7 12" id="KW-0560">Oxidoreductase</keyword>
<keyword evidence="6 13" id="KW-1133">Transmembrane helix</keyword>
<dbReference type="PRINTS" id="PR00463">
    <property type="entry name" value="EP450I"/>
</dbReference>
<organism evidence="14 15">
    <name type="scientific">Cynara cardunculus var. scolymus</name>
    <name type="common">Globe artichoke</name>
    <name type="synonym">Cynara scolymus</name>
    <dbReference type="NCBI Taxonomy" id="59895"/>
    <lineage>
        <taxon>Eukaryota</taxon>
        <taxon>Viridiplantae</taxon>
        <taxon>Streptophyta</taxon>
        <taxon>Embryophyta</taxon>
        <taxon>Tracheophyta</taxon>
        <taxon>Spermatophyta</taxon>
        <taxon>Magnoliopsida</taxon>
        <taxon>eudicotyledons</taxon>
        <taxon>Gunneridae</taxon>
        <taxon>Pentapetalae</taxon>
        <taxon>asterids</taxon>
        <taxon>campanulids</taxon>
        <taxon>Asterales</taxon>
        <taxon>Asteraceae</taxon>
        <taxon>Carduoideae</taxon>
        <taxon>Cardueae</taxon>
        <taxon>Carduinae</taxon>
        <taxon>Cynara</taxon>
    </lineage>
</organism>
<dbReference type="Pfam" id="PF00067">
    <property type="entry name" value="p450"/>
    <property type="match status" value="1"/>
</dbReference>
<name>A0A103XV39_CYNCS</name>
<proteinExistence type="inferred from homology"/>
<evidence type="ECO:0000256" key="11">
    <source>
        <dbReference type="PIRSR" id="PIRSR602401-1"/>
    </source>
</evidence>
<dbReference type="InterPro" id="IPR050665">
    <property type="entry name" value="Cytochrome_P450_Monooxygen"/>
</dbReference>
<feature type="binding site" description="axial binding residue" evidence="11">
    <location>
        <position position="508"/>
    </location>
    <ligand>
        <name>heme</name>
        <dbReference type="ChEBI" id="CHEBI:30413"/>
    </ligand>
    <ligandPart>
        <name>Fe</name>
        <dbReference type="ChEBI" id="CHEBI:18248"/>
    </ligandPart>
</feature>
<dbReference type="InterPro" id="IPR036396">
    <property type="entry name" value="Cyt_P450_sf"/>
</dbReference>
<dbReference type="GO" id="GO:0005506">
    <property type="term" value="F:iron ion binding"/>
    <property type="evidence" value="ECO:0007669"/>
    <property type="project" value="InterPro"/>
</dbReference>
<dbReference type="EMBL" id="LEKV01003832">
    <property type="protein sequence ID" value="KVH97431.1"/>
    <property type="molecule type" value="Genomic_DNA"/>
</dbReference>
<feature type="transmembrane region" description="Helical" evidence="13">
    <location>
        <begin position="61"/>
        <end position="83"/>
    </location>
</feature>
<evidence type="ECO:0000256" key="3">
    <source>
        <dbReference type="ARBA" id="ARBA00022617"/>
    </source>
</evidence>
<evidence type="ECO:0000256" key="13">
    <source>
        <dbReference type="SAM" id="Phobius"/>
    </source>
</evidence>
<accession>A0A103XV39</accession>